<evidence type="ECO:0000313" key="2">
    <source>
        <dbReference type="EMBL" id="KAG2564864.1"/>
    </source>
</evidence>
<name>A0A8T0Q3H7_PANVG</name>
<sequence length="208" mass="22676">MRSPTITVGLGLNPAVKSPQHCRIGDGPGGKGPFHQKGIRQPVVPKRNSARPVLQRDPLRAIPDPRREPRPLPTLGLRRPFLPRALPSARLGTIPDRTRRRPRVSAPSSPLEPPAAVPAGAARRRPCWSRPPPSLLESRLPPSLLEPPVAVPDLRRHPQPLLPRHPTRKSSATGPRPSYCCAAVREEVTTDLNNNMFGTSLSFSVGSM</sequence>
<reference evidence="2" key="1">
    <citation type="submission" date="2020-05" db="EMBL/GenBank/DDBJ databases">
        <title>WGS assembly of Panicum virgatum.</title>
        <authorList>
            <person name="Lovell J.T."/>
            <person name="Jenkins J."/>
            <person name="Shu S."/>
            <person name="Juenger T.E."/>
            <person name="Schmutz J."/>
        </authorList>
    </citation>
    <scope>NUCLEOTIDE SEQUENCE</scope>
    <source>
        <strain evidence="2">AP13</strain>
    </source>
</reference>
<feature type="region of interest" description="Disordered" evidence="1">
    <location>
        <begin position="1"/>
        <end position="177"/>
    </location>
</feature>
<dbReference type="EMBL" id="CM029050">
    <property type="protein sequence ID" value="KAG2564864.1"/>
    <property type="molecule type" value="Genomic_DNA"/>
</dbReference>
<feature type="compositionally biased region" description="Basic and acidic residues" evidence="1">
    <location>
        <begin position="57"/>
        <end position="70"/>
    </location>
</feature>
<proteinExistence type="predicted"/>
<dbReference type="Proteomes" id="UP000823388">
    <property type="component" value="Chromosome 7N"/>
</dbReference>
<protein>
    <submittedName>
        <fullName evidence="2">Uncharacterized protein</fullName>
    </submittedName>
</protein>
<dbReference type="AlphaFoldDB" id="A0A8T0Q3H7"/>
<feature type="compositionally biased region" description="Low complexity" evidence="1">
    <location>
        <begin position="135"/>
        <end position="148"/>
    </location>
</feature>
<evidence type="ECO:0000256" key="1">
    <source>
        <dbReference type="SAM" id="MobiDB-lite"/>
    </source>
</evidence>
<feature type="compositionally biased region" description="Low complexity" evidence="1">
    <location>
        <begin position="73"/>
        <end position="84"/>
    </location>
</feature>
<evidence type="ECO:0000313" key="3">
    <source>
        <dbReference type="Proteomes" id="UP000823388"/>
    </source>
</evidence>
<organism evidence="2 3">
    <name type="scientific">Panicum virgatum</name>
    <name type="common">Blackwell switchgrass</name>
    <dbReference type="NCBI Taxonomy" id="38727"/>
    <lineage>
        <taxon>Eukaryota</taxon>
        <taxon>Viridiplantae</taxon>
        <taxon>Streptophyta</taxon>
        <taxon>Embryophyta</taxon>
        <taxon>Tracheophyta</taxon>
        <taxon>Spermatophyta</taxon>
        <taxon>Magnoliopsida</taxon>
        <taxon>Liliopsida</taxon>
        <taxon>Poales</taxon>
        <taxon>Poaceae</taxon>
        <taxon>PACMAD clade</taxon>
        <taxon>Panicoideae</taxon>
        <taxon>Panicodae</taxon>
        <taxon>Paniceae</taxon>
        <taxon>Panicinae</taxon>
        <taxon>Panicum</taxon>
        <taxon>Panicum sect. Hiantes</taxon>
    </lineage>
</organism>
<keyword evidence="3" id="KW-1185">Reference proteome</keyword>
<gene>
    <name evidence="2" type="ORF">PVAP13_7NG028989</name>
</gene>
<accession>A0A8T0Q3H7</accession>
<comment type="caution">
    <text evidence="2">The sequence shown here is derived from an EMBL/GenBank/DDBJ whole genome shotgun (WGS) entry which is preliminary data.</text>
</comment>